<feature type="domain" description="Serine aminopeptidase S33" evidence="1">
    <location>
        <begin position="106"/>
        <end position="215"/>
    </location>
</feature>
<dbReference type="InterPro" id="IPR022742">
    <property type="entry name" value="Hydrolase_4"/>
</dbReference>
<evidence type="ECO:0000313" key="2">
    <source>
        <dbReference type="EMBL" id="MFC3765754.1"/>
    </source>
</evidence>
<evidence type="ECO:0000259" key="1">
    <source>
        <dbReference type="Pfam" id="PF12146"/>
    </source>
</evidence>
<accession>A0ABV7YLR4</accession>
<protein>
    <submittedName>
        <fullName evidence="2">Alpha/beta hydrolase</fullName>
    </submittedName>
</protein>
<name>A0ABV7YLR4_9ACTN</name>
<comment type="caution">
    <text evidence="2">The sequence shown here is derived from an EMBL/GenBank/DDBJ whole genome shotgun (WGS) entry which is preliminary data.</text>
</comment>
<dbReference type="InterPro" id="IPR029058">
    <property type="entry name" value="AB_hydrolase_fold"/>
</dbReference>
<sequence>MRRRRHVGSYPRRPGQEGGEILIGKAFRKLYFGPFMRPWRWPDDVDRTRWTPITIPRGRTHLVGLLGAADHRDLGAVVRKPPLGTVVLAHPATVAAKGFWLRRGHAELFRKLGYDVIVFDFNGWGESPPVAIDFPTDLIAVGQYAKARAPERPVIGVGTSFGAGHLLCTLALPEHPYSAVVAEAPWYSLPSYWRPYLPQYLVMKLSQVLYPRMERRQRPIRAMGRLRNAPHVLLVHGDLDEVAAPKISRKLLAAARGAARAELWDVPNAGHNDALKASPEAYAERVGGFLGQALLVR</sequence>
<keyword evidence="2" id="KW-0378">Hydrolase</keyword>
<dbReference type="Gene3D" id="3.40.50.1820">
    <property type="entry name" value="alpha/beta hydrolase"/>
    <property type="match status" value="1"/>
</dbReference>
<dbReference type="GO" id="GO:0016787">
    <property type="term" value="F:hydrolase activity"/>
    <property type="evidence" value="ECO:0007669"/>
    <property type="project" value="UniProtKB-KW"/>
</dbReference>
<dbReference type="PANTHER" id="PTHR12277">
    <property type="entry name" value="ALPHA/BETA HYDROLASE DOMAIN-CONTAINING PROTEIN"/>
    <property type="match status" value="1"/>
</dbReference>
<proteinExistence type="predicted"/>
<gene>
    <name evidence="2" type="ORF">ACFOUW_33310</name>
</gene>
<keyword evidence="3" id="KW-1185">Reference proteome</keyword>
<dbReference type="Proteomes" id="UP001595699">
    <property type="component" value="Unassembled WGS sequence"/>
</dbReference>
<dbReference type="EMBL" id="JBHRZH010000043">
    <property type="protein sequence ID" value="MFC3765754.1"/>
    <property type="molecule type" value="Genomic_DNA"/>
</dbReference>
<dbReference type="PANTHER" id="PTHR12277:SF81">
    <property type="entry name" value="PROTEIN ABHD13"/>
    <property type="match status" value="1"/>
</dbReference>
<organism evidence="2 3">
    <name type="scientific">Tenggerimyces flavus</name>
    <dbReference type="NCBI Taxonomy" id="1708749"/>
    <lineage>
        <taxon>Bacteria</taxon>
        <taxon>Bacillati</taxon>
        <taxon>Actinomycetota</taxon>
        <taxon>Actinomycetes</taxon>
        <taxon>Propionibacteriales</taxon>
        <taxon>Nocardioidaceae</taxon>
        <taxon>Tenggerimyces</taxon>
    </lineage>
</organism>
<reference evidence="3" key="1">
    <citation type="journal article" date="2019" name="Int. J. Syst. Evol. Microbiol.">
        <title>The Global Catalogue of Microorganisms (GCM) 10K type strain sequencing project: providing services to taxonomists for standard genome sequencing and annotation.</title>
        <authorList>
            <consortium name="The Broad Institute Genomics Platform"/>
            <consortium name="The Broad Institute Genome Sequencing Center for Infectious Disease"/>
            <person name="Wu L."/>
            <person name="Ma J."/>
        </authorList>
    </citation>
    <scope>NUCLEOTIDE SEQUENCE [LARGE SCALE GENOMIC DNA]</scope>
    <source>
        <strain evidence="3">CGMCC 4.7241</strain>
    </source>
</reference>
<evidence type="ECO:0000313" key="3">
    <source>
        <dbReference type="Proteomes" id="UP001595699"/>
    </source>
</evidence>
<dbReference type="RefSeq" id="WP_205121027.1">
    <property type="nucleotide sequence ID" value="NZ_JAFBCM010000001.1"/>
</dbReference>
<dbReference type="SUPFAM" id="SSF53474">
    <property type="entry name" value="alpha/beta-Hydrolases"/>
    <property type="match status" value="1"/>
</dbReference>
<dbReference type="Pfam" id="PF12146">
    <property type="entry name" value="Hydrolase_4"/>
    <property type="match status" value="1"/>
</dbReference>